<reference evidence="3 4" key="1">
    <citation type="submission" date="2017-06" db="EMBL/GenBank/DDBJ databases">
        <authorList>
            <person name="Kim H.J."/>
            <person name="Triplett B.A."/>
        </authorList>
    </citation>
    <scope>NUCLEOTIDE SEQUENCE [LARGE SCALE GENOMIC DNA]</scope>
    <source>
        <strain evidence="3">FRACA_ARgP5</strain>
    </source>
</reference>
<sequence>MTAVTVATAVSAATAANAAADADAICNRQGSAMFHPGCAIRNQDVTSGRDLLKWWASRERSPEPSLAVGTPPRPHAGIDAHPAVTAPARRGRPSGRMTGPA</sequence>
<dbReference type="AlphaFoldDB" id="A0A2I2KWZ7"/>
<protein>
    <recommendedName>
        <fullName evidence="5">Secreted protein</fullName>
    </recommendedName>
</protein>
<evidence type="ECO:0008006" key="5">
    <source>
        <dbReference type="Google" id="ProtNLM"/>
    </source>
</evidence>
<evidence type="ECO:0000313" key="4">
    <source>
        <dbReference type="Proteomes" id="UP000234331"/>
    </source>
</evidence>
<evidence type="ECO:0000256" key="1">
    <source>
        <dbReference type="SAM" id="MobiDB-lite"/>
    </source>
</evidence>
<proteinExistence type="predicted"/>
<gene>
    <name evidence="3" type="ORF">FRACA_4100002</name>
</gene>
<dbReference type="EMBL" id="FZMO01000347">
    <property type="protein sequence ID" value="SNQ50172.1"/>
    <property type="molecule type" value="Genomic_DNA"/>
</dbReference>
<accession>A0A2I2KWZ7</accession>
<feature type="signal peptide" evidence="2">
    <location>
        <begin position="1"/>
        <end position="18"/>
    </location>
</feature>
<organism evidence="3 4">
    <name type="scientific">Frankia canadensis</name>
    <dbReference type="NCBI Taxonomy" id="1836972"/>
    <lineage>
        <taxon>Bacteria</taxon>
        <taxon>Bacillati</taxon>
        <taxon>Actinomycetota</taxon>
        <taxon>Actinomycetes</taxon>
        <taxon>Frankiales</taxon>
        <taxon>Frankiaceae</taxon>
        <taxon>Frankia</taxon>
    </lineage>
</organism>
<keyword evidence="4" id="KW-1185">Reference proteome</keyword>
<keyword evidence="2" id="KW-0732">Signal</keyword>
<dbReference type="Proteomes" id="UP000234331">
    <property type="component" value="Unassembled WGS sequence"/>
</dbReference>
<feature type="region of interest" description="Disordered" evidence="1">
    <location>
        <begin position="58"/>
        <end position="101"/>
    </location>
</feature>
<evidence type="ECO:0000256" key="2">
    <source>
        <dbReference type="SAM" id="SignalP"/>
    </source>
</evidence>
<evidence type="ECO:0000313" key="3">
    <source>
        <dbReference type="EMBL" id="SNQ50172.1"/>
    </source>
</evidence>
<name>A0A2I2KWZ7_9ACTN</name>
<feature type="chain" id="PRO_5014135155" description="Secreted protein" evidence="2">
    <location>
        <begin position="19"/>
        <end position="101"/>
    </location>
</feature>